<keyword evidence="5" id="KW-0408">Iron</keyword>
<dbReference type="Pfam" id="PF13459">
    <property type="entry name" value="Fer4_15"/>
    <property type="match status" value="1"/>
</dbReference>
<dbReference type="SUPFAM" id="SSF54862">
    <property type="entry name" value="4Fe-4S ferredoxins"/>
    <property type="match status" value="1"/>
</dbReference>
<evidence type="ECO:0000256" key="4">
    <source>
        <dbReference type="ARBA" id="ARBA00022982"/>
    </source>
</evidence>
<accession>A0A1X0D524</accession>
<keyword evidence="7" id="KW-0003">3Fe-4S</keyword>
<evidence type="ECO:0000256" key="1">
    <source>
        <dbReference type="ARBA" id="ARBA00001927"/>
    </source>
</evidence>
<dbReference type="InterPro" id="IPR051269">
    <property type="entry name" value="Fe-S_cluster_ET"/>
</dbReference>
<dbReference type="PANTHER" id="PTHR36923">
    <property type="entry name" value="FERREDOXIN"/>
    <property type="match status" value="1"/>
</dbReference>
<name>A0A1X0D524_9MYCO</name>
<comment type="cofactor">
    <cofactor evidence="1">
        <name>[3Fe-4S] cluster</name>
        <dbReference type="ChEBI" id="CHEBI:21137"/>
    </cofactor>
</comment>
<keyword evidence="2" id="KW-0813">Transport</keyword>
<dbReference type="AlphaFoldDB" id="A0A1X0D524"/>
<dbReference type="GO" id="GO:0051538">
    <property type="term" value="F:3 iron, 4 sulfur cluster binding"/>
    <property type="evidence" value="ECO:0007669"/>
    <property type="project" value="UniProtKB-KW"/>
</dbReference>
<dbReference type="RefSeq" id="WP_083032306.1">
    <property type="nucleotide sequence ID" value="NZ_AP022618.1"/>
</dbReference>
<reference evidence="8 9" key="1">
    <citation type="submission" date="2016-12" db="EMBL/GenBank/DDBJ databases">
        <title>The new phylogeny of genus Mycobacterium.</title>
        <authorList>
            <person name="Tortoli E."/>
            <person name="Trovato A."/>
            <person name="Cirillo D.M."/>
        </authorList>
    </citation>
    <scope>NUCLEOTIDE SEQUENCE [LARGE SCALE GENOMIC DNA]</scope>
    <source>
        <strain evidence="8 9">DSM 45130</strain>
    </source>
</reference>
<sequence>MTKGTAVAKKKVVVDFEICESNAVCMGIIPEVFQLDDDDYLHVLDDEVTPEREQLIREAVRQCPRQAISIVEEE</sequence>
<evidence type="ECO:0000313" key="9">
    <source>
        <dbReference type="Proteomes" id="UP000192801"/>
    </source>
</evidence>
<evidence type="ECO:0000256" key="3">
    <source>
        <dbReference type="ARBA" id="ARBA00022723"/>
    </source>
</evidence>
<gene>
    <name evidence="8" type="ORF">BST26_15990</name>
</gene>
<evidence type="ECO:0000313" key="8">
    <source>
        <dbReference type="EMBL" id="ORA67339.1"/>
    </source>
</evidence>
<keyword evidence="3" id="KW-0479">Metal-binding</keyword>
<dbReference type="EMBL" id="MVHS01000044">
    <property type="protein sequence ID" value="ORA67339.1"/>
    <property type="molecule type" value="Genomic_DNA"/>
</dbReference>
<protein>
    <submittedName>
        <fullName evidence="8">Ferredoxin</fullName>
    </submittedName>
</protein>
<evidence type="ECO:0000256" key="7">
    <source>
        <dbReference type="ARBA" id="ARBA00023291"/>
    </source>
</evidence>
<proteinExistence type="predicted"/>
<comment type="caution">
    <text evidence="8">The sequence shown here is derived from an EMBL/GenBank/DDBJ whole genome shotgun (WGS) entry which is preliminary data.</text>
</comment>
<dbReference type="STRING" id="444597.BST26_15990"/>
<keyword evidence="6" id="KW-0411">Iron-sulfur</keyword>
<organism evidence="8 9">
    <name type="scientific">Mycolicibacterium insubricum</name>
    <dbReference type="NCBI Taxonomy" id="444597"/>
    <lineage>
        <taxon>Bacteria</taxon>
        <taxon>Bacillati</taxon>
        <taxon>Actinomycetota</taxon>
        <taxon>Actinomycetes</taxon>
        <taxon>Mycobacteriales</taxon>
        <taxon>Mycobacteriaceae</taxon>
        <taxon>Mycolicibacterium</taxon>
    </lineage>
</organism>
<dbReference type="GO" id="GO:0046872">
    <property type="term" value="F:metal ion binding"/>
    <property type="evidence" value="ECO:0007669"/>
    <property type="project" value="UniProtKB-KW"/>
</dbReference>
<evidence type="ECO:0000256" key="5">
    <source>
        <dbReference type="ARBA" id="ARBA00023004"/>
    </source>
</evidence>
<keyword evidence="4" id="KW-0249">Electron transport</keyword>
<evidence type="ECO:0000256" key="6">
    <source>
        <dbReference type="ARBA" id="ARBA00023014"/>
    </source>
</evidence>
<keyword evidence="9" id="KW-1185">Reference proteome</keyword>
<dbReference type="PANTHER" id="PTHR36923:SF3">
    <property type="entry name" value="FERREDOXIN"/>
    <property type="match status" value="1"/>
</dbReference>
<dbReference type="Proteomes" id="UP000192801">
    <property type="component" value="Unassembled WGS sequence"/>
</dbReference>
<evidence type="ECO:0000256" key="2">
    <source>
        <dbReference type="ARBA" id="ARBA00022448"/>
    </source>
</evidence>
<dbReference type="Gene3D" id="3.30.70.20">
    <property type="match status" value="1"/>
</dbReference>